<keyword evidence="4" id="KW-1185">Reference proteome</keyword>
<keyword evidence="1" id="KW-0812">Transmembrane</keyword>
<reference evidence="3 4" key="1">
    <citation type="submission" date="2018-02" db="EMBL/GenBank/DDBJ databases">
        <title>The genomes of Aspergillus section Nigri reveals drivers in fungal speciation.</title>
        <authorList>
            <consortium name="DOE Joint Genome Institute"/>
            <person name="Vesth T.C."/>
            <person name="Nybo J."/>
            <person name="Theobald S."/>
            <person name="Brandl J."/>
            <person name="Frisvad J.C."/>
            <person name="Nielsen K.F."/>
            <person name="Lyhne E.K."/>
            <person name="Kogle M.E."/>
            <person name="Kuo A."/>
            <person name="Riley R."/>
            <person name="Clum A."/>
            <person name="Nolan M."/>
            <person name="Lipzen A."/>
            <person name="Salamov A."/>
            <person name="Henrissat B."/>
            <person name="Wiebenga A."/>
            <person name="De vries R.P."/>
            <person name="Grigoriev I.V."/>
            <person name="Mortensen U.H."/>
            <person name="Andersen M.R."/>
            <person name="Baker S.E."/>
        </authorList>
    </citation>
    <scope>NUCLEOTIDE SEQUENCE [LARGE SCALE GENOMIC DNA]</scope>
    <source>
        <strain evidence="3 4">CBS 101889</strain>
    </source>
</reference>
<gene>
    <name evidence="3" type="ORF">BO97DRAFT_428103</name>
</gene>
<protein>
    <recommendedName>
        <fullName evidence="2">TRP C-terminal domain-containing protein</fullName>
    </recommendedName>
</protein>
<feature type="transmembrane region" description="Helical" evidence="1">
    <location>
        <begin position="25"/>
        <end position="46"/>
    </location>
</feature>
<dbReference type="GO" id="GO:0009272">
    <property type="term" value="P:fungal-type cell wall biogenesis"/>
    <property type="evidence" value="ECO:0007669"/>
    <property type="project" value="TreeGrafter"/>
</dbReference>
<evidence type="ECO:0000313" key="4">
    <source>
        <dbReference type="Proteomes" id="UP000248961"/>
    </source>
</evidence>
<dbReference type="Pfam" id="PF06011">
    <property type="entry name" value="TRP"/>
    <property type="match status" value="1"/>
</dbReference>
<feature type="domain" description="TRP C-terminal" evidence="2">
    <location>
        <begin position="5"/>
        <end position="109"/>
    </location>
</feature>
<evidence type="ECO:0000313" key="3">
    <source>
        <dbReference type="EMBL" id="RAL08793.1"/>
    </source>
</evidence>
<name>A0A395HMZ7_ASPHC</name>
<keyword evidence="1" id="KW-1133">Transmembrane helix</keyword>
<dbReference type="GO" id="GO:0055085">
    <property type="term" value="P:transmembrane transport"/>
    <property type="evidence" value="ECO:0007669"/>
    <property type="project" value="TreeGrafter"/>
</dbReference>
<organism evidence="3 4">
    <name type="scientific">Aspergillus homomorphus (strain CBS 101889)</name>
    <dbReference type="NCBI Taxonomy" id="1450537"/>
    <lineage>
        <taxon>Eukaryota</taxon>
        <taxon>Fungi</taxon>
        <taxon>Dikarya</taxon>
        <taxon>Ascomycota</taxon>
        <taxon>Pezizomycotina</taxon>
        <taxon>Eurotiomycetes</taxon>
        <taxon>Eurotiomycetidae</taxon>
        <taxon>Eurotiales</taxon>
        <taxon>Aspergillaceae</taxon>
        <taxon>Aspergillus</taxon>
        <taxon>Aspergillus subgen. Circumdati</taxon>
    </lineage>
</organism>
<dbReference type="VEuPathDB" id="FungiDB:BO97DRAFT_428103"/>
<dbReference type="STRING" id="1450537.A0A395HMZ7"/>
<keyword evidence="1" id="KW-0472">Membrane</keyword>
<accession>A0A395HMZ7</accession>
<evidence type="ECO:0000256" key="1">
    <source>
        <dbReference type="SAM" id="Phobius"/>
    </source>
</evidence>
<dbReference type="AlphaFoldDB" id="A0A395HMZ7"/>
<feature type="transmembrane region" description="Helical" evidence="1">
    <location>
        <begin position="87"/>
        <end position="109"/>
    </location>
</feature>
<dbReference type="InterPro" id="IPR010308">
    <property type="entry name" value="TRP_C"/>
</dbReference>
<dbReference type="GeneID" id="37201550"/>
<dbReference type="PANTHER" id="PTHR31145">
    <property type="entry name" value="INTEGRAL MEMBRANE PROTEIN (AFU_ORTHOLOGUE AFUA_7G01610)"/>
    <property type="match status" value="1"/>
</dbReference>
<evidence type="ECO:0000259" key="2">
    <source>
        <dbReference type="Pfam" id="PF06011"/>
    </source>
</evidence>
<dbReference type="RefSeq" id="XP_025547947.1">
    <property type="nucleotide sequence ID" value="XM_025697261.1"/>
</dbReference>
<dbReference type="Proteomes" id="UP000248961">
    <property type="component" value="Unassembled WGS sequence"/>
</dbReference>
<proteinExistence type="predicted"/>
<dbReference type="PANTHER" id="PTHR31145:SF2">
    <property type="entry name" value="FLAVIN CARRIER PROTEIN 2"/>
    <property type="match status" value="1"/>
</dbReference>
<dbReference type="EMBL" id="KZ824310">
    <property type="protein sequence ID" value="RAL08793.1"/>
    <property type="molecule type" value="Genomic_DNA"/>
</dbReference>
<sequence length="111" mass="12149">MPRQVYTVCKGASTGFTQSAPTAQAIGLLVLEAAMFLATCIIRPFVDKAANLFVIAAFVFSFLSSIFVLIFSDVFDQPAMMTSILRVLWALYSAAMTLALLVWLLISFLTQ</sequence>
<dbReference type="GO" id="GO:0016020">
    <property type="term" value="C:membrane"/>
    <property type="evidence" value="ECO:0007669"/>
    <property type="project" value="TreeGrafter"/>
</dbReference>
<feature type="transmembrane region" description="Helical" evidence="1">
    <location>
        <begin position="52"/>
        <end position="75"/>
    </location>
</feature>
<dbReference type="InterPro" id="IPR040241">
    <property type="entry name" value="TRP_Flc/Pkd2-like"/>
</dbReference>
<dbReference type="OrthoDB" id="5341320at2759"/>